<evidence type="ECO:0000313" key="2">
    <source>
        <dbReference type="EMBL" id="MFD1631024.1"/>
    </source>
</evidence>
<keyword evidence="1" id="KW-0732">Signal</keyword>
<feature type="chain" id="PRO_5045339864" evidence="1">
    <location>
        <begin position="26"/>
        <end position="179"/>
    </location>
</feature>
<sequence>MKETKKLLLLLVTLCTLGFSVTSCKKDDKTEEQVEGKVENHITWGDKTIKNMAYTVYSQQSNGYSFELSLNTPKDNIWNESEYLYLDVPKELMGEKIDLNSDYSFNWTPYGEFKMDDKDYWWENKEWGGNDSNSDFSGTDSWMKVTKEGEDNFTIEVNATIDGKLLKVYCKGKFVKQEA</sequence>
<reference evidence="3" key="1">
    <citation type="journal article" date="2019" name="Int. J. Syst. Evol. Microbiol.">
        <title>The Global Catalogue of Microorganisms (GCM) 10K type strain sequencing project: providing services to taxonomists for standard genome sequencing and annotation.</title>
        <authorList>
            <consortium name="The Broad Institute Genomics Platform"/>
            <consortium name="The Broad Institute Genome Sequencing Center for Infectious Disease"/>
            <person name="Wu L."/>
            <person name="Ma J."/>
        </authorList>
    </citation>
    <scope>NUCLEOTIDE SEQUENCE [LARGE SCALE GENOMIC DNA]</scope>
    <source>
        <strain evidence="3">CCUG 53762</strain>
    </source>
</reference>
<evidence type="ECO:0000256" key="1">
    <source>
        <dbReference type="SAM" id="SignalP"/>
    </source>
</evidence>
<keyword evidence="3" id="KW-1185">Reference proteome</keyword>
<dbReference type="EMBL" id="JBHUDG010000037">
    <property type="protein sequence ID" value="MFD1631024.1"/>
    <property type="molecule type" value="Genomic_DNA"/>
</dbReference>
<protein>
    <submittedName>
        <fullName evidence="2">Uncharacterized protein</fullName>
    </submittedName>
</protein>
<dbReference type="RefSeq" id="WP_379663396.1">
    <property type="nucleotide sequence ID" value="NZ_JBHUDG010000037.1"/>
</dbReference>
<accession>A0ABW4IG83</accession>
<feature type="signal peptide" evidence="1">
    <location>
        <begin position="1"/>
        <end position="25"/>
    </location>
</feature>
<organism evidence="2 3">
    <name type="scientific">Pseudopedobacter beijingensis</name>
    <dbReference type="NCBI Taxonomy" id="1207056"/>
    <lineage>
        <taxon>Bacteria</taxon>
        <taxon>Pseudomonadati</taxon>
        <taxon>Bacteroidota</taxon>
        <taxon>Sphingobacteriia</taxon>
        <taxon>Sphingobacteriales</taxon>
        <taxon>Sphingobacteriaceae</taxon>
        <taxon>Pseudopedobacter</taxon>
    </lineage>
</organism>
<evidence type="ECO:0000313" key="3">
    <source>
        <dbReference type="Proteomes" id="UP001597118"/>
    </source>
</evidence>
<comment type="caution">
    <text evidence="2">The sequence shown here is derived from an EMBL/GenBank/DDBJ whole genome shotgun (WGS) entry which is preliminary data.</text>
</comment>
<dbReference type="Proteomes" id="UP001597118">
    <property type="component" value="Unassembled WGS sequence"/>
</dbReference>
<gene>
    <name evidence="2" type="ORF">ACFSAH_14195</name>
</gene>
<name>A0ABW4IG83_9SPHI</name>
<proteinExistence type="predicted"/>
<dbReference type="PROSITE" id="PS51257">
    <property type="entry name" value="PROKAR_LIPOPROTEIN"/>
    <property type="match status" value="1"/>
</dbReference>